<sequence length="31" mass="3499">MRDTLKGEQRTVVTLVNGEVHHETQISFSSV</sequence>
<dbReference type="Proteomes" id="UP000006045">
    <property type="component" value="Chromosome"/>
</dbReference>
<name>A0A7U9GRX5_PSEFL</name>
<reference evidence="1 2" key="1">
    <citation type="submission" date="2012-08" db="EMBL/GenBank/DDBJ databases">
        <title>The genome of cave-isolated P. fluorescens strain R124 demonstrates phenotypic adaptation to the mineral environment.</title>
        <authorList>
            <person name="Barton M.D."/>
            <person name="Petronio M."/>
            <person name="Giarrizzo J.G."/>
            <person name="Bowling B.V."/>
            <person name="Barton H.A."/>
        </authorList>
    </citation>
    <scope>NUCLEOTIDE SEQUENCE [LARGE SCALE GENOMIC DNA]</scope>
    <source>
        <strain evidence="1 2">R124</strain>
    </source>
</reference>
<dbReference type="AlphaFoldDB" id="A0A7U9GRX5"/>
<gene>
    <name evidence="1" type="ORF">I1A_002237</name>
</gene>
<dbReference type="EMBL" id="CM001561">
    <property type="protein sequence ID" value="EJZ57912.1"/>
    <property type="molecule type" value="Genomic_DNA"/>
</dbReference>
<protein>
    <submittedName>
        <fullName evidence="1">Uncharacterized protein</fullName>
    </submittedName>
</protein>
<proteinExistence type="predicted"/>
<evidence type="ECO:0000313" key="2">
    <source>
        <dbReference type="Proteomes" id="UP000006045"/>
    </source>
</evidence>
<accession>A0A7U9GRX5</accession>
<organism evidence="1 2">
    <name type="scientific">Pseudomonas fluorescens R124</name>
    <dbReference type="NCBI Taxonomy" id="743713"/>
    <lineage>
        <taxon>Bacteria</taxon>
        <taxon>Pseudomonadati</taxon>
        <taxon>Pseudomonadota</taxon>
        <taxon>Gammaproteobacteria</taxon>
        <taxon>Pseudomonadales</taxon>
        <taxon>Pseudomonadaceae</taxon>
        <taxon>Pseudomonas</taxon>
    </lineage>
</organism>
<evidence type="ECO:0000313" key="1">
    <source>
        <dbReference type="EMBL" id="EJZ57912.1"/>
    </source>
</evidence>